<feature type="binding site" evidence="9">
    <location>
        <position position="122"/>
    </location>
    <ligand>
        <name>Zn(2+)</name>
        <dbReference type="ChEBI" id="CHEBI:29105"/>
        <note>catalytic</note>
    </ligand>
</feature>
<evidence type="ECO:0000256" key="3">
    <source>
        <dbReference type="ARBA" id="ARBA00022552"/>
    </source>
</evidence>
<dbReference type="PANTHER" id="PTHR46986:SF1">
    <property type="entry name" value="ENDORIBONUCLEASE YBEY, CHLOROPLASTIC"/>
    <property type="match status" value="1"/>
</dbReference>
<dbReference type="PANTHER" id="PTHR46986">
    <property type="entry name" value="ENDORIBONUCLEASE YBEY, CHLOROPLASTIC"/>
    <property type="match status" value="1"/>
</dbReference>
<evidence type="ECO:0000256" key="7">
    <source>
        <dbReference type="ARBA" id="ARBA00022801"/>
    </source>
</evidence>
<feature type="binding site" evidence="9">
    <location>
        <position position="116"/>
    </location>
    <ligand>
        <name>Zn(2+)</name>
        <dbReference type="ChEBI" id="CHEBI:29105"/>
        <note>catalytic</note>
    </ligand>
</feature>
<keyword evidence="3 9" id="KW-0698">rRNA processing</keyword>
<evidence type="ECO:0000256" key="5">
    <source>
        <dbReference type="ARBA" id="ARBA00022723"/>
    </source>
</evidence>
<dbReference type="EMBL" id="JACAOD020000013">
    <property type="protein sequence ID" value="MBP5836126.1"/>
    <property type="molecule type" value="Genomic_DNA"/>
</dbReference>
<keyword evidence="4 9" id="KW-0540">Nuclease</keyword>
<comment type="caution">
    <text evidence="10">The sequence shown here is derived from an EMBL/GenBank/DDBJ whole genome shotgun (WGS) entry which is preliminary data.</text>
</comment>
<evidence type="ECO:0000313" key="10">
    <source>
        <dbReference type="EMBL" id="MBP5836126.1"/>
    </source>
</evidence>
<dbReference type="SUPFAM" id="SSF55486">
    <property type="entry name" value="Metalloproteases ('zincins'), catalytic domain"/>
    <property type="match status" value="1"/>
</dbReference>
<evidence type="ECO:0000313" key="11">
    <source>
        <dbReference type="Proteomes" id="UP001195571"/>
    </source>
</evidence>
<dbReference type="Pfam" id="PF02130">
    <property type="entry name" value="YbeY"/>
    <property type="match status" value="1"/>
</dbReference>
<comment type="function">
    <text evidence="9">Single strand-specific metallo-endoribonuclease involved in late-stage 70S ribosome quality control and in maturation of the 3' terminus of the 16S rRNA.</text>
</comment>
<feature type="binding site" evidence="9">
    <location>
        <position position="112"/>
    </location>
    <ligand>
        <name>Zn(2+)</name>
        <dbReference type="ChEBI" id="CHEBI:29105"/>
        <note>catalytic</note>
    </ligand>
</feature>
<evidence type="ECO:0000256" key="9">
    <source>
        <dbReference type="HAMAP-Rule" id="MF_00009"/>
    </source>
</evidence>
<protein>
    <recommendedName>
        <fullName evidence="9">Endoribonuclease YbeY</fullName>
        <ecNumber evidence="9">3.1.-.-</ecNumber>
    </recommendedName>
</protein>
<keyword evidence="6 9" id="KW-0255">Endonuclease</keyword>
<dbReference type="EC" id="3.1.-.-" evidence="9"/>
<comment type="similarity">
    <text evidence="1 9">Belongs to the endoribonuclease YbeY family.</text>
</comment>
<keyword evidence="7 9" id="KW-0378">Hydrolase</keyword>
<evidence type="ECO:0000256" key="6">
    <source>
        <dbReference type="ARBA" id="ARBA00022759"/>
    </source>
</evidence>
<dbReference type="Gene3D" id="3.40.390.30">
    <property type="entry name" value="Metalloproteases ('zincins'), catalytic domain"/>
    <property type="match status" value="1"/>
</dbReference>
<keyword evidence="5 9" id="KW-0479">Metal-binding</keyword>
<dbReference type="NCBIfam" id="TIGR00043">
    <property type="entry name" value="rRNA maturation RNase YbeY"/>
    <property type="match status" value="1"/>
</dbReference>
<keyword evidence="11" id="KW-1185">Reference proteome</keyword>
<dbReference type="HAMAP" id="MF_00009">
    <property type="entry name" value="Endoribonucl_YbeY"/>
    <property type="match status" value="1"/>
</dbReference>
<evidence type="ECO:0000256" key="1">
    <source>
        <dbReference type="ARBA" id="ARBA00010875"/>
    </source>
</evidence>
<keyword evidence="2 9" id="KW-0690">Ribosome biogenesis</keyword>
<dbReference type="InterPro" id="IPR002036">
    <property type="entry name" value="YbeY"/>
</dbReference>
<dbReference type="Proteomes" id="UP001195571">
    <property type="component" value="Unassembled WGS sequence"/>
</dbReference>
<evidence type="ECO:0000256" key="4">
    <source>
        <dbReference type="ARBA" id="ARBA00022722"/>
    </source>
</evidence>
<reference evidence="10" key="1">
    <citation type="submission" date="2021-04" db="EMBL/GenBank/DDBJ databases">
        <title>Genomic features of Candidatus Phytoplasma meliae isolate ChTYXIII (1SrXIII-G).</title>
        <authorList>
            <person name="Fernandez F.D."/>
            <person name="Conci L.R."/>
        </authorList>
    </citation>
    <scope>NUCLEOTIDE SEQUENCE [LARGE SCALE GENOMIC DNA]</scope>
    <source>
        <strain evidence="10">ChTYXIII-Mo</strain>
    </source>
</reference>
<comment type="subcellular location">
    <subcellularLocation>
        <location evidence="9">Cytoplasm</location>
    </subcellularLocation>
</comment>
<name>A0ABS5CYS1_9MOLU</name>
<comment type="cofactor">
    <cofactor evidence="9">
        <name>Zn(2+)</name>
        <dbReference type="ChEBI" id="CHEBI:29105"/>
    </cofactor>
    <text evidence="9">Binds 1 zinc ion.</text>
</comment>
<keyword evidence="8 9" id="KW-0862">Zinc</keyword>
<keyword evidence="9" id="KW-0963">Cytoplasm</keyword>
<accession>A0ABS5CYS1</accession>
<proteinExistence type="inferred from homology"/>
<dbReference type="RefSeq" id="WP_203552389.1">
    <property type="nucleotide sequence ID" value="NZ_JACAOD020000013.1"/>
</dbReference>
<dbReference type="InterPro" id="IPR023091">
    <property type="entry name" value="MetalPrtase_cat_dom_sf_prd"/>
</dbReference>
<evidence type="ECO:0000256" key="2">
    <source>
        <dbReference type="ARBA" id="ARBA00022517"/>
    </source>
</evidence>
<gene>
    <name evidence="9 10" type="primary">ybeY</name>
    <name evidence="10" type="ORF">CHTY_002695</name>
</gene>
<sequence>MKIKIHNQTSFNIDIYQQLLIQLFHTIEETRQMHLIFVNSDTMQQLNLFYRQKNATTDVLSFPNNISNYHHLEAQEQDNSLGDIFICWQQAKKQADNLRHSLEREIAFLAVHGFLHLKGYQHRNPEELQKMVDLQEQILQKSNLSRPTVAKTQTITKITKNIKK</sequence>
<evidence type="ECO:0000256" key="8">
    <source>
        <dbReference type="ARBA" id="ARBA00022833"/>
    </source>
</evidence>
<organism evidence="10 11">
    <name type="scientific">Candidatus Phytoplasma meliae</name>
    <dbReference type="NCBI Taxonomy" id="1848402"/>
    <lineage>
        <taxon>Bacteria</taxon>
        <taxon>Bacillati</taxon>
        <taxon>Mycoplasmatota</taxon>
        <taxon>Mollicutes</taxon>
        <taxon>Acholeplasmatales</taxon>
        <taxon>Acholeplasmataceae</taxon>
        <taxon>Candidatus Phytoplasma</taxon>
        <taxon>16SrXIII (Mexican periwinkle virescence group)</taxon>
    </lineage>
</organism>